<evidence type="ECO:0000313" key="6">
    <source>
        <dbReference type="Proteomes" id="UP000887013"/>
    </source>
</evidence>
<gene>
    <name evidence="5" type="ORF">NPIL_112071</name>
    <name evidence="3" type="ORF">NPIL_31181</name>
    <name evidence="4" type="ORF">NPIL_443591</name>
    <name evidence="2" type="ORF">NPIL_682661</name>
</gene>
<dbReference type="OrthoDB" id="197676at2759"/>
<reference evidence="5" key="1">
    <citation type="submission" date="2020-08" db="EMBL/GenBank/DDBJ databases">
        <title>Multicomponent nature underlies the extraordinary mechanical properties of spider dragline silk.</title>
        <authorList>
            <person name="Kono N."/>
            <person name="Nakamura H."/>
            <person name="Mori M."/>
            <person name="Yoshida Y."/>
            <person name="Ohtoshi R."/>
            <person name="Malay A.D."/>
            <person name="Moran D.A.P."/>
            <person name="Tomita M."/>
            <person name="Numata K."/>
            <person name="Arakawa K."/>
        </authorList>
    </citation>
    <scope>NUCLEOTIDE SEQUENCE</scope>
</reference>
<dbReference type="Proteomes" id="UP000887013">
    <property type="component" value="Unassembled WGS sequence"/>
</dbReference>
<proteinExistence type="predicted"/>
<name>A0A8X6UPE5_NEPPI</name>
<dbReference type="PANTHER" id="PTHR22793">
    <property type="entry name" value="MYOCARDIN-RELATED TRANSCRIPTION FACTOR-RELATED"/>
    <property type="match status" value="1"/>
</dbReference>
<sequence length="80" mass="9228">MLRLPLNRHVDQGILPSLKNPPSFHDQRQKLQRVKTGYLLKHNLKKGPIDESHQVQRHILEESSIDTNQQNKATKCAPGR</sequence>
<dbReference type="InterPro" id="IPR043451">
    <property type="entry name" value="Myocardin-like"/>
</dbReference>
<dbReference type="EMBL" id="BMAW01111933">
    <property type="protein sequence ID" value="GFT50307.1"/>
    <property type="molecule type" value="Genomic_DNA"/>
</dbReference>
<dbReference type="PANTHER" id="PTHR22793:SF12">
    <property type="entry name" value="MYOCARDIN-RELATED TRANSCRIPTION FACTOR, ISOFORM H"/>
    <property type="match status" value="1"/>
</dbReference>
<dbReference type="GO" id="GO:0005634">
    <property type="term" value="C:nucleus"/>
    <property type="evidence" value="ECO:0007669"/>
    <property type="project" value="TreeGrafter"/>
</dbReference>
<keyword evidence="6" id="KW-1185">Reference proteome</keyword>
<accession>A0A8X6UPE5</accession>
<dbReference type="GO" id="GO:0003713">
    <property type="term" value="F:transcription coactivator activity"/>
    <property type="evidence" value="ECO:0007669"/>
    <property type="project" value="TreeGrafter"/>
</dbReference>
<evidence type="ECO:0000313" key="2">
    <source>
        <dbReference type="EMBL" id="GFS40607.1"/>
    </source>
</evidence>
<dbReference type="EMBL" id="BMAW01093491">
    <property type="protein sequence ID" value="GFS60707.1"/>
    <property type="molecule type" value="Genomic_DNA"/>
</dbReference>
<dbReference type="EMBL" id="BMAW01084035">
    <property type="protein sequence ID" value="GFU36648.1"/>
    <property type="molecule type" value="Genomic_DNA"/>
</dbReference>
<dbReference type="Gene3D" id="6.10.140.2040">
    <property type="match status" value="1"/>
</dbReference>
<dbReference type="EMBL" id="BMAW01089573">
    <property type="protein sequence ID" value="GFS40607.1"/>
    <property type="molecule type" value="Genomic_DNA"/>
</dbReference>
<evidence type="ECO:0000313" key="5">
    <source>
        <dbReference type="EMBL" id="GFU36648.1"/>
    </source>
</evidence>
<protein>
    <submittedName>
        <fullName evidence="5">Uncharacterized protein</fullName>
    </submittedName>
</protein>
<dbReference type="AlphaFoldDB" id="A0A8X6UPE5"/>
<evidence type="ECO:0000313" key="4">
    <source>
        <dbReference type="EMBL" id="GFT50307.1"/>
    </source>
</evidence>
<organism evidence="5 6">
    <name type="scientific">Nephila pilipes</name>
    <name type="common">Giant wood spider</name>
    <name type="synonym">Nephila maculata</name>
    <dbReference type="NCBI Taxonomy" id="299642"/>
    <lineage>
        <taxon>Eukaryota</taxon>
        <taxon>Metazoa</taxon>
        <taxon>Ecdysozoa</taxon>
        <taxon>Arthropoda</taxon>
        <taxon>Chelicerata</taxon>
        <taxon>Arachnida</taxon>
        <taxon>Araneae</taxon>
        <taxon>Araneomorphae</taxon>
        <taxon>Entelegynae</taxon>
        <taxon>Araneoidea</taxon>
        <taxon>Nephilidae</taxon>
        <taxon>Nephila</taxon>
    </lineage>
</organism>
<evidence type="ECO:0000313" key="3">
    <source>
        <dbReference type="EMBL" id="GFS60707.1"/>
    </source>
</evidence>
<evidence type="ECO:0000256" key="1">
    <source>
        <dbReference type="SAM" id="MobiDB-lite"/>
    </source>
</evidence>
<feature type="region of interest" description="Disordered" evidence="1">
    <location>
        <begin position="61"/>
        <end position="80"/>
    </location>
</feature>
<comment type="caution">
    <text evidence="5">The sequence shown here is derived from an EMBL/GenBank/DDBJ whole genome shotgun (WGS) entry which is preliminary data.</text>
</comment>
<dbReference type="GO" id="GO:0045944">
    <property type="term" value="P:positive regulation of transcription by RNA polymerase II"/>
    <property type="evidence" value="ECO:0007669"/>
    <property type="project" value="TreeGrafter"/>
</dbReference>